<dbReference type="PANTHER" id="PTHR11860">
    <property type="entry name" value="POLYMERIC-IMMUNOGLOBULIN RECEPTOR"/>
    <property type="match status" value="1"/>
</dbReference>
<feature type="domain" description="Ig-like" evidence="6">
    <location>
        <begin position="144"/>
        <end position="225"/>
    </location>
</feature>
<evidence type="ECO:0000256" key="2">
    <source>
        <dbReference type="ARBA" id="ARBA00022692"/>
    </source>
</evidence>
<dbReference type="InterPro" id="IPR036179">
    <property type="entry name" value="Ig-like_dom_sf"/>
</dbReference>
<feature type="signal peptide" evidence="5">
    <location>
        <begin position="1"/>
        <end position="20"/>
    </location>
</feature>
<dbReference type="InterPro" id="IPR003599">
    <property type="entry name" value="Ig_sub"/>
</dbReference>
<dbReference type="InterPro" id="IPR050671">
    <property type="entry name" value="CD300_family_receptors"/>
</dbReference>
<comment type="subcellular location">
    <subcellularLocation>
        <location evidence="1">Membrane</location>
    </subcellularLocation>
</comment>
<dbReference type="CDD" id="cd05716">
    <property type="entry name" value="IgV_pIgR_like"/>
    <property type="match status" value="2"/>
</dbReference>
<dbReference type="SUPFAM" id="SSF48726">
    <property type="entry name" value="Immunoglobulin"/>
    <property type="match status" value="2"/>
</dbReference>
<feature type="chain" id="PRO_5025407579" description="Ig-like domain-containing protein" evidence="5">
    <location>
        <begin position="21"/>
        <end position="337"/>
    </location>
</feature>
<evidence type="ECO:0000256" key="1">
    <source>
        <dbReference type="ARBA" id="ARBA00004370"/>
    </source>
</evidence>
<comment type="caution">
    <text evidence="7">The sequence shown here is derived from an EMBL/GenBank/DDBJ whole genome shotgun (WGS) entry which is preliminary data.</text>
</comment>
<evidence type="ECO:0000313" key="7">
    <source>
        <dbReference type="EMBL" id="KAF1383339.1"/>
    </source>
</evidence>
<proteinExistence type="predicted"/>
<evidence type="ECO:0000256" key="3">
    <source>
        <dbReference type="ARBA" id="ARBA00023136"/>
    </source>
</evidence>
<organism evidence="7 8">
    <name type="scientific">Perca fluviatilis</name>
    <name type="common">European perch</name>
    <dbReference type="NCBI Taxonomy" id="8168"/>
    <lineage>
        <taxon>Eukaryota</taxon>
        <taxon>Metazoa</taxon>
        <taxon>Chordata</taxon>
        <taxon>Craniata</taxon>
        <taxon>Vertebrata</taxon>
        <taxon>Euteleostomi</taxon>
        <taxon>Actinopterygii</taxon>
        <taxon>Neopterygii</taxon>
        <taxon>Teleostei</taxon>
        <taxon>Neoteleostei</taxon>
        <taxon>Acanthomorphata</taxon>
        <taxon>Eupercaria</taxon>
        <taxon>Perciformes</taxon>
        <taxon>Percoidei</taxon>
        <taxon>Percidae</taxon>
        <taxon>Percinae</taxon>
        <taxon>Perca</taxon>
    </lineage>
</organism>
<dbReference type="GO" id="GO:0004888">
    <property type="term" value="F:transmembrane signaling receptor activity"/>
    <property type="evidence" value="ECO:0007669"/>
    <property type="project" value="TreeGrafter"/>
</dbReference>
<keyword evidence="4" id="KW-1133">Transmembrane helix</keyword>
<dbReference type="PANTHER" id="PTHR11860:SF87">
    <property type="entry name" value="CMRF35-LIKE MOLECULE 8"/>
    <property type="match status" value="1"/>
</dbReference>
<keyword evidence="8" id="KW-1185">Reference proteome</keyword>
<dbReference type="Proteomes" id="UP000465112">
    <property type="component" value="Chromosome 11"/>
</dbReference>
<dbReference type="PROSITE" id="PS50835">
    <property type="entry name" value="IG_LIKE"/>
    <property type="match status" value="2"/>
</dbReference>
<sequence length="337" mass="37881">MLQPFLIVLSLLPWFPAFLCRVTTEGEHAVMEGQPLTVPCHYGPQYAGYVKYWCQGKMREFCTSLARTDEPRSANPAEEKVSIFDDPVQLVFTVTMSNLKEGDSGWYMCGVEIGGAWSADDVAYTNIKVIHGMSVVNSRLIGEEGSSITVECHYSERYRESEKKWCRSGDWSSCLLTGSDGSYEDTSVAISDDRTRTFTITLKKLQMRDTGWYWCSAGQQQIAVHVLVTPRPTTAAVSVTSTPKTSQSVAYLPPPKPITKESWNSHSHILESLLVCASIMLLVGLVILARKLWKQHKQDPVLRQVKEIQARHNEYSGDLQNSAVVFLNRDSQDVRIY</sequence>
<dbReference type="InterPro" id="IPR007110">
    <property type="entry name" value="Ig-like_dom"/>
</dbReference>
<dbReference type="SMART" id="SM00409">
    <property type="entry name" value="IG"/>
    <property type="match status" value="2"/>
</dbReference>
<evidence type="ECO:0000313" key="8">
    <source>
        <dbReference type="Proteomes" id="UP000465112"/>
    </source>
</evidence>
<name>A0A6A5EY96_PERFL</name>
<dbReference type="InterPro" id="IPR013106">
    <property type="entry name" value="Ig_V-set"/>
</dbReference>
<protein>
    <recommendedName>
        <fullName evidence="6">Ig-like domain-containing protein</fullName>
    </recommendedName>
</protein>
<evidence type="ECO:0000256" key="4">
    <source>
        <dbReference type="SAM" id="Phobius"/>
    </source>
</evidence>
<dbReference type="EMBL" id="VHII01000011">
    <property type="protein sequence ID" value="KAF1383339.1"/>
    <property type="molecule type" value="Genomic_DNA"/>
</dbReference>
<dbReference type="GO" id="GO:0005886">
    <property type="term" value="C:plasma membrane"/>
    <property type="evidence" value="ECO:0007669"/>
    <property type="project" value="TreeGrafter"/>
</dbReference>
<feature type="transmembrane region" description="Helical" evidence="4">
    <location>
        <begin position="269"/>
        <end position="289"/>
    </location>
</feature>
<feature type="domain" description="Ig-like" evidence="6">
    <location>
        <begin position="16"/>
        <end position="125"/>
    </location>
</feature>
<evidence type="ECO:0000259" key="6">
    <source>
        <dbReference type="PROSITE" id="PS50835"/>
    </source>
</evidence>
<accession>A0A6A5EY96</accession>
<gene>
    <name evidence="7" type="ORF">PFLUV_G00130900</name>
</gene>
<reference evidence="7 8" key="1">
    <citation type="submission" date="2019-06" db="EMBL/GenBank/DDBJ databases">
        <title>A chromosome-scale genome assembly of the European perch, Perca fluviatilis.</title>
        <authorList>
            <person name="Roques C."/>
            <person name="Zahm M."/>
            <person name="Cabau C."/>
            <person name="Klopp C."/>
            <person name="Bouchez O."/>
            <person name="Donnadieu C."/>
            <person name="Kuhl H."/>
            <person name="Gislard M."/>
            <person name="Guendouz S."/>
            <person name="Journot L."/>
            <person name="Haffray P."/>
            <person name="Bestin A."/>
            <person name="Morvezen R."/>
            <person name="Feron R."/>
            <person name="Wen M."/>
            <person name="Jouanno E."/>
            <person name="Herpin A."/>
            <person name="Schartl M."/>
            <person name="Postlethwait J."/>
            <person name="Schaerlinger B."/>
            <person name="Chardard D."/>
            <person name="Lecocq T."/>
            <person name="Poncet C."/>
            <person name="Jaffrelo L."/>
            <person name="Lampietro C."/>
            <person name="Guiguen Y."/>
        </authorList>
    </citation>
    <scope>NUCLEOTIDE SEQUENCE [LARGE SCALE GENOMIC DNA]</scope>
    <source>
        <tissue evidence="7">Blood</tissue>
    </source>
</reference>
<dbReference type="Pfam" id="PF07686">
    <property type="entry name" value="V-set"/>
    <property type="match status" value="2"/>
</dbReference>
<dbReference type="InterPro" id="IPR013783">
    <property type="entry name" value="Ig-like_fold"/>
</dbReference>
<evidence type="ECO:0000256" key="5">
    <source>
        <dbReference type="SAM" id="SignalP"/>
    </source>
</evidence>
<dbReference type="OrthoDB" id="8865476at2759"/>
<dbReference type="AlphaFoldDB" id="A0A6A5EY96"/>
<keyword evidence="2 4" id="KW-0812">Transmembrane</keyword>
<keyword evidence="3 4" id="KW-0472">Membrane</keyword>
<dbReference type="Gene3D" id="2.60.40.10">
    <property type="entry name" value="Immunoglobulins"/>
    <property type="match status" value="2"/>
</dbReference>
<keyword evidence="5" id="KW-0732">Signal</keyword>